<evidence type="ECO:0000313" key="1">
    <source>
        <dbReference type="EMBL" id="RIA88564.1"/>
    </source>
</evidence>
<organism evidence="1 2">
    <name type="scientific">Glomus cerebriforme</name>
    <dbReference type="NCBI Taxonomy" id="658196"/>
    <lineage>
        <taxon>Eukaryota</taxon>
        <taxon>Fungi</taxon>
        <taxon>Fungi incertae sedis</taxon>
        <taxon>Mucoromycota</taxon>
        <taxon>Glomeromycotina</taxon>
        <taxon>Glomeromycetes</taxon>
        <taxon>Glomerales</taxon>
        <taxon>Glomeraceae</taxon>
        <taxon>Glomus</taxon>
    </lineage>
</organism>
<dbReference type="OrthoDB" id="2305516at2759"/>
<keyword evidence="2" id="KW-1185">Reference proteome</keyword>
<dbReference type="AlphaFoldDB" id="A0A397T0J3"/>
<dbReference type="Proteomes" id="UP000265703">
    <property type="component" value="Unassembled WGS sequence"/>
</dbReference>
<evidence type="ECO:0000313" key="2">
    <source>
        <dbReference type="Proteomes" id="UP000265703"/>
    </source>
</evidence>
<proteinExistence type="predicted"/>
<sequence>MSNHTMCECERVNYVVCNICYKIVGPLAYLNQNISDLNFENGLALSSLNDPEQTQTTYQSLPPLQIWSTSTMSQSITPAASADPQPFIISDFQTREDIHKNGHIPAKDSISFEVIRLPPAIDNRPRPIPRKAEKATLCFDDDTDFGIRSLIEKNFPTLRNRHWEFYKCESRSFKLVPTNLPECWKWIPSKSHKLVPANVTILSVSELRRISGFRKKLYVGIKI</sequence>
<accession>A0A397T0J3</accession>
<name>A0A397T0J3_9GLOM</name>
<comment type="caution">
    <text evidence="1">The sequence shown here is derived from an EMBL/GenBank/DDBJ whole genome shotgun (WGS) entry which is preliminary data.</text>
</comment>
<reference evidence="1 2" key="1">
    <citation type="submission" date="2018-06" db="EMBL/GenBank/DDBJ databases">
        <title>Comparative genomics reveals the genomic features of Rhizophagus irregularis, R. cerebriforme, R. diaphanum and Gigaspora rosea, and their symbiotic lifestyle signature.</title>
        <authorList>
            <person name="Morin E."/>
            <person name="San Clemente H."/>
            <person name="Chen E.C.H."/>
            <person name="De La Providencia I."/>
            <person name="Hainaut M."/>
            <person name="Kuo A."/>
            <person name="Kohler A."/>
            <person name="Murat C."/>
            <person name="Tang N."/>
            <person name="Roy S."/>
            <person name="Loubradou J."/>
            <person name="Henrissat B."/>
            <person name="Grigoriev I.V."/>
            <person name="Corradi N."/>
            <person name="Roux C."/>
            <person name="Martin F.M."/>
        </authorList>
    </citation>
    <scope>NUCLEOTIDE SEQUENCE [LARGE SCALE GENOMIC DNA]</scope>
    <source>
        <strain evidence="1 2">DAOM 227022</strain>
    </source>
</reference>
<gene>
    <name evidence="1" type="ORF">C1645_739290</name>
</gene>
<dbReference type="EMBL" id="QKYT01000257">
    <property type="protein sequence ID" value="RIA88564.1"/>
    <property type="molecule type" value="Genomic_DNA"/>
</dbReference>
<protein>
    <submittedName>
        <fullName evidence="1">Uncharacterized protein</fullName>
    </submittedName>
</protein>